<dbReference type="PANTHER" id="PTHR30055">
    <property type="entry name" value="HTH-TYPE TRANSCRIPTIONAL REGULATOR RUTR"/>
    <property type="match status" value="1"/>
</dbReference>
<dbReference type="Pfam" id="PF00440">
    <property type="entry name" value="TetR_N"/>
    <property type="match status" value="1"/>
</dbReference>
<dbReference type="PANTHER" id="PTHR30055:SF234">
    <property type="entry name" value="HTH-TYPE TRANSCRIPTIONAL REGULATOR BETI"/>
    <property type="match status" value="1"/>
</dbReference>
<keyword evidence="3" id="KW-0804">Transcription</keyword>
<reference evidence="6 7" key="1">
    <citation type="submission" date="2020-05" db="EMBL/GenBank/DDBJ databases">
        <title>Genomic Encyclopedia of Type Strains, Phase III (KMG-III): the genomes of soil and plant-associated and newly described type strains.</title>
        <authorList>
            <person name="Whitman W."/>
        </authorList>
    </citation>
    <scope>NUCLEOTIDE SEQUENCE [LARGE SCALE GENOMIC DNA]</scope>
    <source>
        <strain evidence="6 7">KCTC 19046</strain>
    </source>
</reference>
<protein>
    <submittedName>
        <fullName evidence="6">AcrR family transcriptional regulator</fullName>
    </submittedName>
</protein>
<keyword evidence="2 4" id="KW-0238">DNA-binding</keyword>
<gene>
    <name evidence="6" type="ORF">HDG69_001775</name>
</gene>
<dbReference type="InterPro" id="IPR036271">
    <property type="entry name" value="Tet_transcr_reg_TetR-rel_C_sf"/>
</dbReference>
<evidence type="ECO:0000313" key="6">
    <source>
        <dbReference type="EMBL" id="NOV97200.1"/>
    </source>
</evidence>
<dbReference type="EMBL" id="JABEZU010000002">
    <property type="protein sequence ID" value="NOV97200.1"/>
    <property type="molecule type" value="Genomic_DNA"/>
</dbReference>
<evidence type="ECO:0000313" key="7">
    <source>
        <dbReference type="Proteomes" id="UP000757540"/>
    </source>
</evidence>
<dbReference type="InterPro" id="IPR049445">
    <property type="entry name" value="TetR_SbtR-like_C"/>
</dbReference>
<dbReference type="SUPFAM" id="SSF48498">
    <property type="entry name" value="Tetracyclin repressor-like, C-terminal domain"/>
    <property type="match status" value="1"/>
</dbReference>
<comment type="caution">
    <text evidence="4">Lacks conserved residue(s) required for the propagation of feature annotation.</text>
</comment>
<feature type="domain" description="HTH tetR-type" evidence="5">
    <location>
        <begin position="1"/>
        <end position="37"/>
    </location>
</feature>
<evidence type="ECO:0000256" key="3">
    <source>
        <dbReference type="ARBA" id="ARBA00023163"/>
    </source>
</evidence>
<evidence type="ECO:0000256" key="2">
    <source>
        <dbReference type="ARBA" id="ARBA00023125"/>
    </source>
</evidence>
<dbReference type="InterPro" id="IPR009057">
    <property type="entry name" value="Homeodomain-like_sf"/>
</dbReference>
<evidence type="ECO:0000259" key="5">
    <source>
        <dbReference type="PROSITE" id="PS50977"/>
    </source>
</evidence>
<proteinExistence type="predicted"/>
<sequence>MATVARTAGLAPATLYRHFPSRAALTAAVFTGDLEGCATLVEEALADTDPRRGLVMLLDEVAKQQIQNRAFADAFLGQAPALPAFDALRRRTLDLLGDLVRRAKASGGLREDFSPGDVFVMLYANRGFAAMPQESAERASNRLTALFIEACFIQPRALQKA</sequence>
<accession>A0ABX2A384</accession>
<dbReference type="InterPro" id="IPR001647">
    <property type="entry name" value="HTH_TetR"/>
</dbReference>
<organism evidence="6 7">
    <name type="scientific">Isoptericola halotolerans</name>
    <dbReference type="NCBI Taxonomy" id="300560"/>
    <lineage>
        <taxon>Bacteria</taxon>
        <taxon>Bacillati</taxon>
        <taxon>Actinomycetota</taxon>
        <taxon>Actinomycetes</taxon>
        <taxon>Micrococcales</taxon>
        <taxon>Promicromonosporaceae</taxon>
        <taxon>Isoptericola</taxon>
    </lineage>
</organism>
<keyword evidence="1" id="KW-0805">Transcription regulation</keyword>
<dbReference type="PROSITE" id="PS50977">
    <property type="entry name" value="HTH_TETR_2"/>
    <property type="match status" value="1"/>
</dbReference>
<evidence type="ECO:0000256" key="1">
    <source>
        <dbReference type="ARBA" id="ARBA00023015"/>
    </source>
</evidence>
<dbReference type="Gene3D" id="1.10.357.10">
    <property type="entry name" value="Tetracycline Repressor, domain 2"/>
    <property type="match status" value="1"/>
</dbReference>
<dbReference type="SUPFAM" id="SSF46689">
    <property type="entry name" value="Homeodomain-like"/>
    <property type="match status" value="1"/>
</dbReference>
<dbReference type="Proteomes" id="UP000757540">
    <property type="component" value="Unassembled WGS sequence"/>
</dbReference>
<evidence type="ECO:0000256" key="4">
    <source>
        <dbReference type="PROSITE-ProRule" id="PRU00335"/>
    </source>
</evidence>
<name>A0ABX2A384_9MICO</name>
<keyword evidence="7" id="KW-1185">Reference proteome</keyword>
<dbReference type="Pfam" id="PF21597">
    <property type="entry name" value="TetR_C_43"/>
    <property type="match status" value="1"/>
</dbReference>
<comment type="caution">
    <text evidence="6">The sequence shown here is derived from an EMBL/GenBank/DDBJ whole genome shotgun (WGS) entry which is preliminary data.</text>
</comment>
<dbReference type="InterPro" id="IPR050109">
    <property type="entry name" value="HTH-type_TetR-like_transc_reg"/>
</dbReference>